<proteinExistence type="predicted"/>
<organism evidence="1">
    <name type="scientific">Nothobranchius kadleci</name>
    <name type="common">African annual killifish</name>
    <dbReference type="NCBI Taxonomy" id="1051664"/>
    <lineage>
        <taxon>Eukaryota</taxon>
        <taxon>Metazoa</taxon>
        <taxon>Chordata</taxon>
        <taxon>Craniata</taxon>
        <taxon>Vertebrata</taxon>
        <taxon>Euteleostomi</taxon>
        <taxon>Actinopterygii</taxon>
        <taxon>Neopterygii</taxon>
        <taxon>Teleostei</taxon>
        <taxon>Neoteleostei</taxon>
        <taxon>Acanthomorphata</taxon>
        <taxon>Ovalentaria</taxon>
        <taxon>Atherinomorphae</taxon>
        <taxon>Cyprinodontiformes</taxon>
        <taxon>Nothobranchiidae</taxon>
        <taxon>Nothobranchius</taxon>
    </lineage>
</organism>
<feature type="non-terminal residue" evidence="1">
    <location>
        <position position="1"/>
    </location>
</feature>
<name>A0A1A8BI00_NOTKA</name>
<accession>A0A1A8BI00</accession>
<reference evidence="1" key="1">
    <citation type="submission" date="2016-05" db="EMBL/GenBank/DDBJ databases">
        <authorList>
            <person name="Lavstsen T."/>
            <person name="Jespersen J.S."/>
        </authorList>
    </citation>
    <scope>NUCLEOTIDE SEQUENCE</scope>
    <source>
        <tissue evidence="1">Brain</tissue>
    </source>
</reference>
<gene>
    <name evidence="1" type="primary">Nfu_g_1_018598</name>
</gene>
<dbReference type="AlphaFoldDB" id="A0A1A8BI00"/>
<evidence type="ECO:0000313" key="1">
    <source>
        <dbReference type="EMBL" id="SBP67242.1"/>
    </source>
</evidence>
<feature type="non-terminal residue" evidence="1">
    <location>
        <position position="54"/>
    </location>
</feature>
<protein>
    <submittedName>
        <fullName evidence="1">Uncharacterized protein</fullName>
    </submittedName>
</protein>
<sequence>RYSNVVPIIYGNGLELVMQRYEMFVSIPISDIEITVMADNIFADTNVLTLMLLK</sequence>
<dbReference type="EMBL" id="HADZ01003301">
    <property type="protein sequence ID" value="SBP67242.1"/>
    <property type="molecule type" value="Transcribed_RNA"/>
</dbReference>
<reference evidence="1" key="2">
    <citation type="submission" date="2016-06" db="EMBL/GenBank/DDBJ databases">
        <title>The genome of a short-lived fish provides insights into sex chromosome evolution and the genetic control of aging.</title>
        <authorList>
            <person name="Reichwald K."/>
            <person name="Felder M."/>
            <person name="Petzold A."/>
            <person name="Koch P."/>
            <person name="Groth M."/>
            <person name="Platzer M."/>
        </authorList>
    </citation>
    <scope>NUCLEOTIDE SEQUENCE</scope>
    <source>
        <tissue evidence="1">Brain</tissue>
    </source>
</reference>